<evidence type="ECO:0000259" key="15">
    <source>
        <dbReference type="PROSITE" id="PS50893"/>
    </source>
</evidence>
<keyword evidence="5 14" id="KW-0812">Transmembrane</keyword>
<keyword evidence="10 14" id="KW-0472">Membrane</keyword>
<dbReference type="Pfam" id="PF00005">
    <property type="entry name" value="ABC_tran"/>
    <property type="match status" value="1"/>
</dbReference>
<keyword evidence="6" id="KW-0677">Repeat</keyword>
<dbReference type="PANTHER" id="PTHR24223:SF443">
    <property type="entry name" value="MULTIDRUG-RESISTANCE LIKE PROTEIN 1, ISOFORM I"/>
    <property type="match status" value="1"/>
</dbReference>
<feature type="transmembrane region" description="Helical" evidence="14">
    <location>
        <begin position="221"/>
        <end position="241"/>
    </location>
</feature>
<feature type="transmembrane region" description="Helical" evidence="14">
    <location>
        <begin position="581"/>
        <end position="603"/>
    </location>
</feature>
<dbReference type="EC" id="7.6.2.3" evidence="11"/>
<keyword evidence="7" id="KW-0547">Nucleotide-binding</keyword>
<evidence type="ECO:0000256" key="10">
    <source>
        <dbReference type="ARBA" id="ARBA00023136"/>
    </source>
</evidence>
<evidence type="ECO:0000313" key="17">
    <source>
        <dbReference type="EMBL" id="JAG53974.1"/>
    </source>
</evidence>
<dbReference type="SUPFAM" id="SSF90123">
    <property type="entry name" value="ABC transporter transmembrane region"/>
    <property type="match status" value="2"/>
</dbReference>
<feature type="region of interest" description="Disordered" evidence="13">
    <location>
        <begin position="522"/>
        <end position="549"/>
    </location>
</feature>
<dbReference type="CDD" id="cd18603">
    <property type="entry name" value="ABC_6TM_MRP1_2_3_6_D2_like"/>
    <property type="match status" value="1"/>
</dbReference>
<feature type="transmembrane region" description="Helical" evidence="14">
    <location>
        <begin position="734"/>
        <end position="753"/>
    </location>
</feature>
<dbReference type="GO" id="GO:0005774">
    <property type="term" value="C:vacuolar membrane"/>
    <property type="evidence" value="ECO:0007669"/>
    <property type="project" value="UniProtKB-SubCell"/>
</dbReference>
<feature type="transmembrane region" description="Helical" evidence="14">
    <location>
        <begin position="173"/>
        <end position="201"/>
    </location>
</feature>
<evidence type="ECO:0000256" key="1">
    <source>
        <dbReference type="ARBA" id="ARBA00004128"/>
    </source>
</evidence>
<feature type="domain" description="ABC transmembrane type-1" evidence="16">
    <location>
        <begin position="1"/>
        <end position="238"/>
    </location>
</feature>
<dbReference type="InterPro" id="IPR003593">
    <property type="entry name" value="AAA+_ATPase"/>
</dbReference>
<feature type="transmembrane region" description="Helical" evidence="14">
    <location>
        <begin position="70"/>
        <end position="89"/>
    </location>
</feature>
<keyword evidence="8" id="KW-0067">ATP-binding</keyword>
<evidence type="ECO:0000256" key="3">
    <source>
        <dbReference type="ARBA" id="ARBA00022448"/>
    </source>
</evidence>
<evidence type="ECO:0000256" key="2">
    <source>
        <dbReference type="ARBA" id="ARBA00009726"/>
    </source>
</evidence>
<proteinExistence type="inferred from homology"/>
<dbReference type="Pfam" id="PF00664">
    <property type="entry name" value="ABC_membrane"/>
    <property type="match status" value="2"/>
</dbReference>
<dbReference type="CDD" id="cd18595">
    <property type="entry name" value="ABC_6TM_MRP1_2_3_6_D1_like"/>
    <property type="match status" value="1"/>
</dbReference>
<dbReference type="InterPro" id="IPR011527">
    <property type="entry name" value="ABC1_TM_dom"/>
</dbReference>
<accession>A0A0K8SLI1</accession>
<evidence type="ECO:0000256" key="9">
    <source>
        <dbReference type="ARBA" id="ARBA00022989"/>
    </source>
</evidence>
<comment type="subcellular location">
    <subcellularLocation>
        <location evidence="1">Vacuole membrane</location>
        <topology evidence="1">Multi-pass membrane protein</topology>
    </subcellularLocation>
</comment>
<dbReference type="GO" id="GO:0016887">
    <property type="term" value="F:ATP hydrolysis activity"/>
    <property type="evidence" value="ECO:0007669"/>
    <property type="project" value="InterPro"/>
</dbReference>
<dbReference type="InterPro" id="IPR036640">
    <property type="entry name" value="ABC1_TM_sf"/>
</dbReference>
<dbReference type="AlphaFoldDB" id="A0A0K8SLI1"/>
<dbReference type="InterPro" id="IPR017871">
    <property type="entry name" value="ABC_transporter-like_CS"/>
</dbReference>
<dbReference type="FunFam" id="3.40.50.300:FF:000293">
    <property type="entry name" value="ATP binding cassette subfamily C member 1"/>
    <property type="match status" value="1"/>
</dbReference>
<dbReference type="Gene3D" id="3.40.50.300">
    <property type="entry name" value="P-loop containing nucleotide triphosphate hydrolases"/>
    <property type="match status" value="1"/>
</dbReference>
<evidence type="ECO:0000256" key="8">
    <source>
        <dbReference type="ARBA" id="ARBA00022840"/>
    </source>
</evidence>
<feature type="transmembrane region" description="Helical" evidence="14">
    <location>
        <begin position="637"/>
        <end position="659"/>
    </location>
</feature>
<dbReference type="SMART" id="SM00382">
    <property type="entry name" value="AAA"/>
    <property type="match status" value="1"/>
</dbReference>
<comment type="catalytic activity">
    <reaction evidence="12">
        <text>leukotriene C4(in) + ATP + H2O = leukotriene C4(out) + ADP + phosphate + H(+)</text>
        <dbReference type="Rhea" id="RHEA:38963"/>
        <dbReference type="ChEBI" id="CHEBI:15377"/>
        <dbReference type="ChEBI" id="CHEBI:15378"/>
        <dbReference type="ChEBI" id="CHEBI:30616"/>
        <dbReference type="ChEBI" id="CHEBI:43474"/>
        <dbReference type="ChEBI" id="CHEBI:57973"/>
        <dbReference type="ChEBI" id="CHEBI:456216"/>
    </reaction>
    <physiologicalReaction direction="left-to-right" evidence="12">
        <dbReference type="Rhea" id="RHEA:38964"/>
    </physiologicalReaction>
</comment>
<organism evidence="17">
    <name type="scientific">Lygus hesperus</name>
    <name type="common">Western plant bug</name>
    <dbReference type="NCBI Taxonomy" id="30085"/>
    <lineage>
        <taxon>Eukaryota</taxon>
        <taxon>Metazoa</taxon>
        <taxon>Ecdysozoa</taxon>
        <taxon>Arthropoda</taxon>
        <taxon>Hexapoda</taxon>
        <taxon>Insecta</taxon>
        <taxon>Pterygota</taxon>
        <taxon>Neoptera</taxon>
        <taxon>Paraneoptera</taxon>
        <taxon>Hemiptera</taxon>
        <taxon>Heteroptera</taxon>
        <taxon>Panheteroptera</taxon>
        <taxon>Cimicomorpha</taxon>
        <taxon>Miridae</taxon>
        <taxon>Mirini</taxon>
        <taxon>Lygus</taxon>
    </lineage>
</organism>
<dbReference type="PROSITE" id="PS00211">
    <property type="entry name" value="ABC_TRANSPORTER_1"/>
    <property type="match status" value="1"/>
</dbReference>
<dbReference type="EMBL" id="GBRD01011850">
    <property type="protein sequence ID" value="JAG53974.1"/>
    <property type="molecule type" value="Transcribed_RNA"/>
</dbReference>
<dbReference type="FunFam" id="1.20.1560.10:FF:000020">
    <property type="entry name" value="ABC metal ion transporter"/>
    <property type="match status" value="1"/>
</dbReference>
<evidence type="ECO:0000256" key="13">
    <source>
        <dbReference type="SAM" id="MobiDB-lite"/>
    </source>
</evidence>
<evidence type="ECO:0000256" key="5">
    <source>
        <dbReference type="ARBA" id="ARBA00022692"/>
    </source>
</evidence>
<evidence type="ECO:0000256" key="14">
    <source>
        <dbReference type="SAM" id="Phobius"/>
    </source>
</evidence>
<dbReference type="CDD" id="cd03250">
    <property type="entry name" value="ABCC_MRP_domain1"/>
    <property type="match status" value="1"/>
</dbReference>
<sequence length="899" mass="100418">MITAALQTIFLSQYFNKMMLIGLHIRTALISTIYRKALRLSSASRKESTVGEIVNLMSVDAQRFMDLTTYLNMVWSAPLQISLALYFLWQTLGPSVLAGLAVMIILIPVNGVIANKMKTLQIKQMKNKDERVKMMNEILSGIKVLKLYAWEPSFEQQVLKIRNKEVKVLRESAYFGAATSFIWACAPFLVSLVTFAVYVLVDEKNVLDAKTAFVSLSLFNLLRFPLSMLPMMISNVIQTGVSIKRINKFMNSEELDPDAVTHNDSEEDPIVIENGSFKWDEEDTALKNINLRIKPKSLVAVVGVVGSGKSSLVSALLGEMEKTSGRVNVKGEVAYVPQTAWIQNNTLQDNILFGKSMHRKNYNRVVEACALKPDFDMLPGGDQTEIGEKGINLSGGQKQRVSLARAVYYDADIYYLDDPLSAVDSHVGKHIFDNVIGPKGLLHNKTRVFITHGITHLHEVDLIITLKDGSVSEMGTYQELLDNKGAFAEFLSQHLQEVGKEELEELDEEVKKQLLEVSPEKLSRQLSTASDRSNSISSKHNGGSQKSLDDLIPKVNKAKDKLIEEEKAETGGVKLDVYKHYLGAIGPFLVAATVLLNIVFQGFAVGSNLWLSVWSSDVSLVVNGTQDTSKRDMYLEVYGLLGLGQILSVLVATTATYLGALKAAFILHGVILNGILRVQMSFFDVTPLGRIVNRFSKDIDIMDNTLPMTLRGWTTCFFSVIGTLFVISYTTPTFVFVIIPVGFVYYFIQRFYVATSRQLKRLESVSRSPIYSHFGESVQGTSVLRAYNVQDRFIRESEEKVDFNQVCTYPGIIANRWLAIRLEMVGNLIIFFSAIFAVVGRDTMTAGLVGLSVSYALQITQKLNWMVRMAAEMETNIVAVERIKEYEEAPQEAPWEITS</sequence>
<keyword evidence="4" id="KW-0926">Vacuole</keyword>
<dbReference type="Gene3D" id="1.20.1560.10">
    <property type="entry name" value="ABC transporter type 1, transmembrane domain"/>
    <property type="match status" value="2"/>
</dbReference>
<feature type="domain" description="ABC transmembrane type-1" evidence="16">
    <location>
        <begin position="591"/>
        <end position="875"/>
    </location>
</feature>
<evidence type="ECO:0000256" key="7">
    <source>
        <dbReference type="ARBA" id="ARBA00022741"/>
    </source>
</evidence>
<keyword evidence="9 14" id="KW-1133">Transmembrane helix</keyword>
<dbReference type="FunFam" id="1.20.1560.10:FF:000001">
    <property type="entry name" value="ATP-binding cassette subfamily C member 1"/>
    <property type="match status" value="1"/>
</dbReference>
<dbReference type="SUPFAM" id="SSF52540">
    <property type="entry name" value="P-loop containing nucleoside triphosphate hydrolases"/>
    <property type="match status" value="1"/>
</dbReference>
<name>A0A0K8SLI1_LYGHE</name>
<dbReference type="GO" id="GO:0000323">
    <property type="term" value="C:lytic vacuole"/>
    <property type="evidence" value="ECO:0007669"/>
    <property type="project" value="UniProtKB-ARBA"/>
</dbReference>
<dbReference type="InterPro" id="IPR027417">
    <property type="entry name" value="P-loop_NTPase"/>
</dbReference>
<keyword evidence="3" id="KW-0813">Transport</keyword>
<dbReference type="GO" id="GO:0005524">
    <property type="term" value="F:ATP binding"/>
    <property type="evidence" value="ECO:0007669"/>
    <property type="project" value="UniProtKB-KW"/>
</dbReference>
<dbReference type="PANTHER" id="PTHR24223">
    <property type="entry name" value="ATP-BINDING CASSETTE SUB-FAMILY C"/>
    <property type="match status" value="1"/>
</dbReference>
<comment type="similarity">
    <text evidence="2">Belongs to the ABC transporter superfamily. ABCC family. Conjugate transporter (TC 3.A.1.208) subfamily.</text>
</comment>
<feature type="domain" description="ABC transporter" evidence="15">
    <location>
        <begin position="270"/>
        <end position="493"/>
    </location>
</feature>
<feature type="transmembrane region" description="Helical" evidence="14">
    <location>
        <begin position="665"/>
        <end position="689"/>
    </location>
</feature>
<evidence type="ECO:0000256" key="12">
    <source>
        <dbReference type="ARBA" id="ARBA00047523"/>
    </source>
</evidence>
<dbReference type="PROSITE" id="PS50929">
    <property type="entry name" value="ABC_TM1F"/>
    <property type="match status" value="2"/>
</dbReference>
<evidence type="ECO:0000259" key="16">
    <source>
        <dbReference type="PROSITE" id="PS50929"/>
    </source>
</evidence>
<feature type="compositionally biased region" description="Polar residues" evidence="13">
    <location>
        <begin position="524"/>
        <end position="546"/>
    </location>
</feature>
<dbReference type="InterPro" id="IPR050173">
    <property type="entry name" value="ABC_transporter_C-like"/>
</dbReference>
<dbReference type="InterPro" id="IPR003439">
    <property type="entry name" value="ABC_transporter-like_ATP-bd"/>
</dbReference>
<evidence type="ECO:0000256" key="4">
    <source>
        <dbReference type="ARBA" id="ARBA00022554"/>
    </source>
</evidence>
<dbReference type="GO" id="GO:0015431">
    <property type="term" value="F:ABC-type glutathione S-conjugate transporter activity"/>
    <property type="evidence" value="ECO:0007669"/>
    <property type="project" value="UniProtKB-EC"/>
</dbReference>
<protein>
    <recommendedName>
        <fullName evidence="11">ABC-type glutathione-S-conjugate transporter</fullName>
        <ecNumber evidence="11">7.6.2.3</ecNumber>
    </recommendedName>
</protein>
<dbReference type="PROSITE" id="PS50893">
    <property type="entry name" value="ABC_TRANSPORTER_2"/>
    <property type="match status" value="1"/>
</dbReference>
<evidence type="ECO:0000256" key="11">
    <source>
        <dbReference type="ARBA" id="ARBA00024220"/>
    </source>
</evidence>
<evidence type="ECO:0000256" key="6">
    <source>
        <dbReference type="ARBA" id="ARBA00022737"/>
    </source>
</evidence>
<feature type="transmembrane region" description="Helical" evidence="14">
    <location>
        <begin position="818"/>
        <end position="838"/>
    </location>
</feature>
<feature type="transmembrane region" description="Helical" evidence="14">
    <location>
        <begin position="95"/>
        <end position="115"/>
    </location>
</feature>
<reference evidence="17" key="1">
    <citation type="submission" date="2014-09" db="EMBL/GenBank/DDBJ databases">
        <authorList>
            <person name="Magalhaes I.L.F."/>
            <person name="Oliveira U."/>
            <person name="Santos F.R."/>
            <person name="Vidigal T.H.D.A."/>
            <person name="Brescovit A.D."/>
            <person name="Santos A.J."/>
        </authorList>
    </citation>
    <scope>NUCLEOTIDE SEQUENCE</scope>
</reference>